<dbReference type="Proteomes" id="UP000245698">
    <property type="component" value="Unassembled WGS sequence"/>
</dbReference>
<feature type="compositionally biased region" description="Low complexity" evidence="1">
    <location>
        <begin position="55"/>
        <end position="68"/>
    </location>
</feature>
<feature type="region of interest" description="Disordered" evidence="1">
    <location>
        <begin position="48"/>
        <end position="72"/>
    </location>
</feature>
<sequence length="146" mass="15720">MFGRSMTCRGSADRLPDECGGLLQGGPGAGDYGVESWSRRDLTPAMRSIDAGNLPVRRPPATAATPRVYRPRLSDRLTEPSVEYFRAPSGRILLGIGRPAAQEKTRAQDHQSSGPCLRMLRVGQRDGAGRRPSGKTDDRAGARGLC</sequence>
<organism evidence="2 3">
    <name type="scientific">Mesorhizobium delmotii</name>
    <dbReference type="NCBI Taxonomy" id="1631247"/>
    <lineage>
        <taxon>Bacteria</taxon>
        <taxon>Pseudomonadati</taxon>
        <taxon>Pseudomonadota</taxon>
        <taxon>Alphaproteobacteria</taxon>
        <taxon>Hyphomicrobiales</taxon>
        <taxon>Phyllobacteriaceae</taxon>
        <taxon>Mesorhizobium</taxon>
    </lineage>
</organism>
<feature type="compositionally biased region" description="Basic and acidic residues" evidence="1">
    <location>
        <begin position="123"/>
        <end position="146"/>
    </location>
</feature>
<evidence type="ECO:0000313" key="3">
    <source>
        <dbReference type="Proteomes" id="UP000245698"/>
    </source>
</evidence>
<reference evidence="3" key="1">
    <citation type="submission" date="2016-12" db="EMBL/GenBank/DDBJ databases">
        <authorList>
            <person name="Brunel B."/>
        </authorList>
    </citation>
    <scope>NUCLEOTIDE SEQUENCE [LARGE SCALE GENOMIC DNA]</scope>
</reference>
<feature type="region of interest" description="Disordered" evidence="1">
    <location>
        <begin position="1"/>
        <end position="36"/>
    </location>
</feature>
<feature type="region of interest" description="Disordered" evidence="1">
    <location>
        <begin position="100"/>
        <end position="146"/>
    </location>
</feature>
<dbReference type="AlphaFoldDB" id="A0A2P9AAD5"/>
<keyword evidence="3" id="KW-1185">Reference proteome</keyword>
<proteinExistence type="predicted"/>
<gene>
    <name evidence="2" type="ORF">BQ8482_110010</name>
</gene>
<evidence type="ECO:0000313" key="2">
    <source>
        <dbReference type="EMBL" id="SJM28080.1"/>
    </source>
</evidence>
<protein>
    <submittedName>
        <fullName evidence="2">Uncharacterized protein</fullName>
    </submittedName>
</protein>
<name>A0A2P9AAD5_9HYPH</name>
<dbReference type="EMBL" id="FUIG01000013">
    <property type="protein sequence ID" value="SJM28080.1"/>
    <property type="molecule type" value="Genomic_DNA"/>
</dbReference>
<feature type="compositionally biased region" description="Gly residues" evidence="1">
    <location>
        <begin position="22"/>
        <end position="31"/>
    </location>
</feature>
<evidence type="ECO:0000256" key="1">
    <source>
        <dbReference type="SAM" id="MobiDB-lite"/>
    </source>
</evidence>
<accession>A0A2P9AAD5</accession>